<accession>A0A1L9V8L1</accession>
<dbReference type="VEuPathDB" id="FungiDB:ASPGLDRAFT_77179"/>
<sequence length="257" mass="28282">MSVLKNQLILITGSSGYMVTHAVASFLSVLTVWPTLRPLTNSTDNKRDLLKPAVNGTLNILDFVSKHVPQVKRIIFTSSFVAMIDIAKGRWPGHVYSEEDWNPATYEVVAAKDAPGALVYATAKTIMPPMKYGPNINVTASLASLNSSSADIYRLMSPDVKPSDPAPENHFFSVVDVRDVAEAHLRAYDQFVDALRENLPEVRDRVSIRRPGTGAVSSDVHTVDTSKSQRVLGLKYRELEETIVDAAKSLLELEEST</sequence>
<dbReference type="Gene3D" id="3.40.50.720">
    <property type="entry name" value="NAD(P)-binding Rossmann-like Domain"/>
    <property type="match status" value="2"/>
</dbReference>
<organism evidence="3 4">
    <name type="scientific">Aspergillus glaucus CBS 516.65</name>
    <dbReference type="NCBI Taxonomy" id="1160497"/>
    <lineage>
        <taxon>Eukaryota</taxon>
        <taxon>Fungi</taxon>
        <taxon>Dikarya</taxon>
        <taxon>Ascomycota</taxon>
        <taxon>Pezizomycotina</taxon>
        <taxon>Eurotiomycetes</taxon>
        <taxon>Eurotiomycetidae</taxon>
        <taxon>Eurotiales</taxon>
        <taxon>Aspergillaceae</taxon>
        <taxon>Aspergillus</taxon>
        <taxon>Aspergillus subgen. Aspergillus</taxon>
    </lineage>
</organism>
<dbReference type="EMBL" id="KV878912">
    <property type="protein sequence ID" value="OJJ80277.1"/>
    <property type="molecule type" value="Genomic_DNA"/>
</dbReference>
<comment type="similarity">
    <text evidence="2">Belongs to the NAD(P)-dependent epimerase/dehydratase family. Dihydroflavonol-4-reductase subfamily.</text>
</comment>
<dbReference type="RefSeq" id="XP_022396975.1">
    <property type="nucleotide sequence ID" value="XM_022549881.1"/>
</dbReference>
<evidence type="ECO:0000313" key="4">
    <source>
        <dbReference type="Proteomes" id="UP000184300"/>
    </source>
</evidence>
<reference evidence="4" key="1">
    <citation type="journal article" date="2017" name="Genome Biol.">
        <title>Comparative genomics reveals high biological diversity and specific adaptations in the industrially and medically important fungal genus Aspergillus.</title>
        <authorList>
            <person name="de Vries R.P."/>
            <person name="Riley R."/>
            <person name="Wiebenga A."/>
            <person name="Aguilar-Osorio G."/>
            <person name="Amillis S."/>
            <person name="Uchima C.A."/>
            <person name="Anderluh G."/>
            <person name="Asadollahi M."/>
            <person name="Askin M."/>
            <person name="Barry K."/>
            <person name="Battaglia E."/>
            <person name="Bayram O."/>
            <person name="Benocci T."/>
            <person name="Braus-Stromeyer S.A."/>
            <person name="Caldana C."/>
            <person name="Canovas D."/>
            <person name="Cerqueira G.C."/>
            <person name="Chen F."/>
            <person name="Chen W."/>
            <person name="Choi C."/>
            <person name="Clum A."/>
            <person name="Dos Santos R.A."/>
            <person name="Damasio A.R."/>
            <person name="Diallinas G."/>
            <person name="Emri T."/>
            <person name="Fekete E."/>
            <person name="Flipphi M."/>
            <person name="Freyberg S."/>
            <person name="Gallo A."/>
            <person name="Gournas C."/>
            <person name="Habgood R."/>
            <person name="Hainaut M."/>
            <person name="Harispe M.L."/>
            <person name="Henrissat B."/>
            <person name="Hilden K.S."/>
            <person name="Hope R."/>
            <person name="Hossain A."/>
            <person name="Karabika E."/>
            <person name="Karaffa L."/>
            <person name="Karanyi Z."/>
            <person name="Krasevec N."/>
            <person name="Kuo A."/>
            <person name="Kusch H."/>
            <person name="LaButti K."/>
            <person name="Lagendijk E.L."/>
            <person name="Lapidus A."/>
            <person name="Levasseur A."/>
            <person name="Lindquist E."/>
            <person name="Lipzen A."/>
            <person name="Logrieco A.F."/>
            <person name="MacCabe A."/>
            <person name="Maekelae M.R."/>
            <person name="Malavazi I."/>
            <person name="Melin P."/>
            <person name="Meyer V."/>
            <person name="Mielnichuk N."/>
            <person name="Miskei M."/>
            <person name="Molnar A.P."/>
            <person name="Mule G."/>
            <person name="Ngan C.Y."/>
            <person name="Orejas M."/>
            <person name="Orosz E."/>
            <person name="Ouedraogo J.P."/>
            <person name="Overkamp K.M."/>
            <person name="Park H.-S."/>
            <person name="Perrone G."/>
            <person name="Piumi F."/>
            <person name="Punt P.J."/>
            <person name="Ram A.F."/>
            <person name="Ramon A."/>
            <person name="Rauscher S."/>
            <person name="Record E."/>
            <person name="Riano-Pachon D.M."/>
            <person name="Robert V."/>
            <person name="Roehrig J."/>
            <person name="Ruller R."/>
            <person name="Salamov A."/>
            <person name="Salih N.S."/>
            <person name="Samson R.A."/>
            <person name="Sandor E."/>
            <person name="Sanguinetti M."/>
            <person name="Schuetze T."/>
            <person name="Sepcic K."/>
            <person name="Shelest E."/>
            <person name="Sherlock G."/>
            <person name="Sophianopoulou V."/>
            <person name="Squina F.M."/>
            <person name="Sun H."/>
            <person name="Susca A."/>
            <person name="Todd R.B."/>
            <person name="Tsang A."/>
            <person name="Unkles S.E."/>
            <person name="van de Wiele N."/>
            <person name="van Rossen-Uffink D."/>
            <person name="Oliveira J.V."/>
            <person name="Vesth T.C."/>
            <person name="Visser J."/>
            <person name="Yu J.-H."/>
            <person name="Zhou M."/>
            <person name="Andersen M.R."/>
            <person name="Archer D.B."/>
            <person name="Baker S.E."/>
            <person name="Benoit I."/>
            <person name="Brakhage A.A."/>
            <person name="Braus G.H."/>
            <person name="Fischer R."/>
            <person name="Frisvad J.C."/>
            <person name="Goldman G.H."/>
            <person name="Houbraken J."/>
            <person name="Oakley B."/>
            <person name="Pocsi I."/>
            <person name="Scazzocchio C."/>
            <person name="Seiboth B."/>
            <person name="vanKuyk P.A."/>
            <person name="Wortman J."/>
            <person name="Dyer P.S."/>
            <person name="Grigoriev I.V."/>
        </authorList>
    </citation>
    <scope>NUCLEOTIDE SEQUENCE [LARGE SCALE GENOMIC DNA]</scope>
    <source>
        <strain evidence="4">CBS 516.65</strain>
    </source>
</reference>
<gene>
    <name evidence="3" type="ORF">ASPGLDRAFT_77179</name>
</gene>
<dbReference type="Proteomes" id="UP000184300">
    <property type="component" value="Unassembled WGS sequence"/>
</dbReference>
<dbReference type="OrthoDB" id="2735536at2759"/>
<protein>
    <recommendedName>
        <fullName evidence="5">3-beta hydroxysteroid dehydrogenase/isomerase domain-containing protein</fullName>
    </recommendedName>
</protein>
<dbReference type="GeneID" id="34466141"/>
<dbReference type="PANTHER" id="PTHR10366:SF564">
    <property type="entry name" value="STEROL-4-ALPHA-CARBOXYLATE 3-DEHYDROGENASE, DECARBOXYLATING"/>
    <property type="match status" value="1"/>
</dbReference>
<dbReference type="GO" id="GO:0016616">
    <property type="term" value="F:oxidoreductase activity, acting on the CH-OH group of donors, NAD or NADP as acceptor"/>
    <property type="evidence" value="ECO:0007669"/>
    <property type="project" value="TreeGrafter"/>
</dbReference>
<keyword evidence="1" id="KW-0560">Oxidoreductase</keyword>
<proteinExistence type="inferred from homology"/>
<keyword evidence="4" id="KW-1185">Reference proteome</keyword>
<dbReference type="AlphaFoldDB" id="A0A1L9V8L1"/>
<dbReference type="STRING" id="1160497.A0A1L9V8L1"/>
<dbReference type="InterPro" id="IPR036291">
    <property type="entry name" value="NAD(P)-bd_dom_sf"/>
</dbReference>
<name>A0A1L9V8L1_ASPGL</name>
<evidence type="ECO:0000313" key="3">
    <source>
        <dbReference type="EMBL" id="OJJ80277.1"/>
    </source>
</evidence>
<dbReference type="InterPro" id="IPR050425">
    <property type="entry name" value="NAD(P)_dehydrat-like"/>
</dbReference>
<evidence type="ECO:0008006" key="5">
    <source>
        <dbReference type="Google" id="ProtNLM"/>
    </source>
</evidence>
<evidence type="ECO:0000256" key="2">
    <source>
        <dbReference type="ARBA" id="ARBA00023445"/>
    </source>
</evidence>
<dbReference type="SUPFAM" id="SSF51735">
    <property type="entry name" value="NAD(P)-binding Rossmann-fold domains"/>
    <property type="match status" value="1"/>
</dbReference>
<dbReference type="PANTHER" id="PTHR10366">
    <property type="entry name" value="NAD DEPENDENT EPIMERASE/DEHYDRATASE"/>
    <property type="match status" value="1"/>
</dbReference>
<evidence type="ECO:0000256" key="1">
    <source>
        <dbReference type="ARBA" id="ARBA00023002"/>
    </source>
</evidence>